<dbReference type="Proteomes" id="UP000504636">
    <property type="component" value="Unplaced"/>
</dbReference>
<organism evidence="4">
    <name type="scientific">Mytilinidion resinicola</name>
    <dbReference type="NCBI Taxonomy" id="574789"/>
    <lineage>
        <taxon>Eukaryota</taxon>
        <taxon>Fungi</taxon>
        <taxon>Dikarya</taxon>
        <taxon>Ascomycota</taxon>
        <taxon>Pezizomycotina</taxon>
        <taxon>Dothideomycetes</taxon>
        <taxon>Pleosporomycetidae</taxon>
        <taxon>Mytilinidiales</taxon>
        <taxon>Mytilinidiaceae</taxon>
        <taxon>Mytilinidion</taxon>
    </lineage>
</organism>
<name>A0A6A6YQQ7_9PEZI</name>
<dbReference type="Pfam" id="PF00023">
    <property type="entry name" value="Ank"/>
    <property type="match status" value="1"/>
</dbReference>
<feature type="repeat" description="ANK" evidence="3">
    <location>
        <begin position="358"/>
        <end position="385"/>
    </location>
</feature>
<sequence length="577" mass="66418">MALLALPAELHLEIGNRCTDKDLKNLIETHPLLRARLQNELHKRALSWQPTENAEDKPRWTDEERTTIFSAVRLKRVHHVDYLLRHGISGIKDNGDWRLLGHTLEFGSSEILTRLLRYLSDYGPICMKPEWSTKILGVYLSLVPQYTFQSSESREHLPSCERRWASTEAELEVVKCLLDLGAHPMGFSLFSGLQEAEDVFYDDPYGLSAYPPDVGGDYDHQPFTFRAKNARMLKLLVDAGADIHWKTPALSWFAPMSVIFKACYDAESSPGVVRELLKLGADPNCCHSGRHPPLIYLLNGSQDRLVKAHHLLDYGADVTTRDYSGDRFIDKVSMYEEQVSILKKVISVTPNIDECNRHGYTALQVAIKYGRLHYARLLTKAGANVWAECKGNGLMGLAEYHLGYGGVYGMKIDHGTLDLLGDNPWEHRDDLDYSYDLRRANRIRFFTDYALESHDLNLIPAQEAHSHALRREHVESRSLGSHHQLSISFKFLWKALLNIKDALDRFPDRGGWKGMVFRKQLRDWYAKGIEDQIGEQDWMNWSPEEWDIDRQNQWWMKDTSEFSMRYDISWAANNSVH</sequence>
<dbReference type="PANTHER" id="PTHR24198">
    <property type="entry name" value="ANKYRIN REPEAT AND PROTEIN KINASE DOMAIN-CONTAINING PROTEIN"/>
    <property type="match status" value="1"/>
</dbReference>
<reference evidence="4 6" key="1">
    <citation type="journal article" date="2020" name="Stud. Mycol.">
        <title>101 Dothideomycetes genomes: a test case for predicting lifestyles and emergence of pathogens.</title>
        <authorList>
            <person name="Haridas S."/>
            <person name="Albert R."/>
            <person name="Binder M."/>
            <person name="Bloem J."/>
            <person name="Labutti K."/>
            <person name="Salamov A."/>
            <person name="Andreopoulos B."/>
            <person name="Baker S."/>
            <person name="Barry K."/>
            <person name="Bills G."/>
            <person name="Bluhm B."/>
            <person name="Cannon C."/>
            <person name="Castanera R."/>
            <person name="Culley D."/>
            <person name="Daum C."/>
            <person name="Ezra D."/>
            <person name="Gonzalez J."/>
            <person name="Henrissat B."/>
            <person name="Kuo A."/>
            <person name="Liang C."/>
            <person name="Lipzen A."/>
            <person name="Lutzoni F."/>
            <person name="Magnuson J."/>
            <person name="Mondo S."/>
            <person name="Nolan M."/>
            <person name="Ohm R."/>
            <person name="Pangilinan J."/>
            <person name="Park H.-J."/>
            <person name="Ramirez L."/>
            <person name="Alfaro M."/>
            <person name="Sun H."/>
            <person name="Tritt A."/>
            <person name="Yoshinaga Y."/>
            <person name="Zwiers L.-H."/>
            <person name="Turgeon B."/>
            <person name="Goodwin S."/>
            <person name="Spatafora J."/>
            <person name="Crous P."/>
            <person name="Grigoriev I."/>
        </authorList>
    </citation>
    <scope>NUCLEOTIDE SEQUENCE</scope>
    <source>
        <strain evidence="4 6">CBS 304.34</strain>
    </source>
</reference>
<evidence type="ECO:0000256" key="1">
    <source>
        <dbReference type="ARBA" id="ARBA00022737"/>
    </source>
</evidence>
<reference evidence="6" key="3">
    <citation type="submission" date="2025-04" db="UniProtKB">
        <authorList>
            <consortium name="RefSeq"/>
        </authorList>
    </citation>
    <scope>IDENTIFICATION</scope>
    <source>
        <strain evidence="6">CBS 304.34</strain>
    </source>
</reference>
<dbReference type="SUPFAM" id="SSF48403">
    <property type="entry name" value="Ankyrin repeat"/>
    <property type="match status" value="1"/>
</dbReference>
<dbReference type="Gene3D" id="1.25.40.20">
    <property type="entry name" value="Ankyrin repeat-containing domain"/>
    <property type="match status" value="1"/>
</dbReference>
<evidence type="ECO:0000256" key="2">
    <source>
        <dbReference type="ARBA" id="ARBA00023043"/>
    </source>
</evidence>
<dbReference type="AlphaFoldDB" id="A0A6A6YQQ7"/>
<keyword evidence="2 3" id="KW-0040">ANK repeat</keyword>
<dbReference type="PANTHER" id="PTHR24198:SF165">
    <property type="entry name" value="ANKYRIN REPEAT-CONTAINING PROTEIN-RELATED"/>
    <property type="match status" value="1"/>
</dbReference>
<keyword evidence="1" id="KW-0677">Repeat</keyword>
<evidence type="ECO:0000313" key="5">
    <source>
        <dbReference type="Proteomes" id="UP000504636"/>
    </source>
</evidence>
<dbReference type="PROSITE" id="PS50088">
    <property type="entry name" value="ANK_REPEAT"/>
    <property type="match status" value="1"/>
</dbReference>
<keyword evidence="5" id="KW-1185">Reference proteome</keyword>
<dbReference type="RefSeq" id="XP_033577832.1">
    <property type="nucleotide sequence ID" value="XM_033727960.1"/>
</dbReference>
<proteinExistence type="predicted"/>
<dbReference type="EMBL" id="MU003699">
    <property type="protein sequence ID" value="KAF2810868.1"/>
    <property type="molecule type" value="Genomic_DNA"/>
</dbReference>
<gene>
    <name evidence="4 6" type="ORF">BDZ99DRAFT_570167</name>
</gene>
<dbReference type="InterPro" id="IPR002110">
    <property type="entry name" value="Ankyrin_rpt"/>
</dbReference>
<reference evidence="6" key="2">
    <citation type="submission" date="2020-04" db="EMBL/GenBank/DDBJ databases">
        <authorList>
            <consortium name="NCBI Genome Project"/>
        </authorList>
    </citation>
    <scope>NUCLEOTIDE SEQUENCE</scope>
    <source>
        <strain evidence="6">CBS 304.34</strain>
    </source>
</reference>
<dbReference type="PROSITE" id="PS50297">
    <property type="entry name" value="ANK_REP_REGION"/>
    <property type="match status" value="1"/>
</dbReference>
<dbReference type="OrthoDB" id="341259at2759"/>
<dbReference type="SMART" id="SM00248">
    <property type="entry name" value="ANK"/>
    <property type="match status" value="5"/>
</dbReference>
<accession>A0A6A6YQQ7</accession>
<evidence type="ECO:0000256" key="3">
    <source>
        <dbReference type="PROSITE-ProRule" id="PRU00023"/>
    </source>
</evidence>
<dbReference type="InterPro" id="IPR036770">
    <property type="entry name" value="Ankyrin_rpt-contain_sf"/>
</dbReference>
<protein>
    <submittedName>
        <fullName evidence="4 6">Ankyrin</fullName>
    </submittedName>
</protein>
<evidence type="ECO:0000313" key="4">
    <source>
        <dbReference type="EMBL" id="KAF2810868.1"/>
    </source>
</evidence>
<dbReference type="GeneID" id="54468853"/>
<evidence type="ECO:0000313" key="6">
    <source>
        <dbReference type="RefSeq" id="XP_033577832.1"/>
    </source>
</evidence>